<keyword evidence="3 7" id="KW-1133">Transmembrane helix</keyword>
<feature type="transmembrane region" description="Helical" evidence="7">
    <location>
        <begin position="12"/>
        <end position="31"/>
    </location>
</feature>
<comment type="similarity">
    <text evidence="5">Belongs to the SAT4 family.</text>
</comment>
<evidence type="ECO:0000256" key="4">
    <source>
        <dbReference type="ARBA" id="ARBA00023136"/>
    </source>
</evidence>
<dbReference type="InterPro" id="IPR049326">
    <property type="entry name" value="Rhodopsin_dom_fungi"/>
</dbReference>
<keyword evidence="4 7" id="KW-0472">Membrane</keyword>
<dbReference type="AlphaFoldDB" id="A0A3N4HTC1"/>
<evidence type="ECO:0000259" key="8">
    <source>
        <dbReference type="Pfam" id="PF20684"/>
    </source>
</evidence>
<sequence length="269" mass="30432">MQDTLKLWYSYQLQYVLTLGFLKLSILAFYVRINGSKKYKLSIYLLAAIVVIYTIIMTFVNAFECKKPSDAWALTWPKKCHNLVPIYYLQAGFNIVSDIVILLLPLPTLLKLQVNKAKKIALISIFSFGSIAVIASIVRITALYKYHHSKDIPEDGMWLLTWSQIEINVAIITGCAPALKPLMKRTFGSSFFGKSFYGAGYASKGQYESNASRARKGDLRLDSVNDSKLNESEEDIMERGEGIKRTTQIEVEVTKSKPHSPNANYSEKY</sequence>
<evidence type="ECO:0000256" key="3">
    <source>
        <dbReference type="ARBA" id="ARBA00022989"/>
    </source>
</evidence>
<dbReference type="Pfam" id="PF20684">
    <property type="entry name" value="Fung_rhodopsin"/>
    <property type="match status" value="1"/>
</dbReference>
<dbReference type="InterPro" id="IPR052337">
    <property type="entry name" value="SAT4-like"/>
</dbReference>
<name>A0A3N4HTC1_ASCIM</name>
<dbReference type="STRING" id="1160509.A0A3N4HTC1"/>
<evidence type="ECO:0000256" key="1">
    <source>
        <dbReference type="ARBA" id="ARBA00004141"/>
    </source>
</evidence>
<reference evidence="9 10" key="1">
    <citation type="journal article" date="2018" name="Nat. Ecol. Evol.">
        <title>Pezizomycetes genomes reveal the molecular basis of ectomycorrhizal truffle lifestyle.</title>
        <authorList>
            <person name="Murat C."/>
            <person name="Payen T."/>
            <person name="Noel B."/>
            <person name="Kuo A."/>
            <person name="Morin E."/>
            <person name="Chen J."/>
            <person name="Kohler A."/>
            <person name="Krizsan K."/>
            <person name="Balestrini R."/>
            <person name="Da Silva C."/>
            <person name="Montanini B."/>
            <person name="Hainaut M."/>
            <person name="Levati E."/>
            <person name="Barry K.W."/>
            <person name="Belfiori B."/>
            <person name="Cichocki N."/>
            <person name="Clum A."/>
            <person name="Dockter R.B."/>
            <person name="Fauchery L."/>
            <person name="Guy J."/>
            <person name="Iotti M."/>
            <person name="Le Tacon F."/>
            <person name="Lindquist E.A."/>
            <person name="Lipzen A."/>
            <person name="Malagnac F."/>
            <person name="Mello A."/>
            <person name="Molinier V."/>
            <person name="Miyauchi S."/>
            <person name="Poulain J."/>
            <person name="Riccioni C."/>
            <person name="Rubini A."/>
            <person name="Sitrit Y."/>
            <person name="Splivallo R."/>
            <person name="Traeger S."/>
            <person name="Wang M."/>
            <person name="Zifcakova L."/>
            <person name="Wipf D."/>
            <person name="Zambonelli A."/>
            <person name="Paolocci F."/>
            <person name="Nowrousian M."/>
            <person name="Ottonello S."/>
            <person name="Baldrian P."/>
            <person name="Spatafora J.W."/>
            <person name="Henrissat B."/>
            <person name="Nagy L.G."/>
            <person name="Aury J.M."/>
            <person name="Wincker P."/>
            <person name="Grigoriev I.V."/>
            <person name="Bonfante P."/>
            <person name="Martin F.M."/>
        </authorList>
    </citation>
    <scope>NUCLEOTIDE SEQUENCE [LARGE SCALE GENOMIC DNA]</scope>
    <source>
        <strain evidence="9 10">RN42</strain>
    </source>
</reference>
<feature type="transmembrane region" description="Helical" evidence="7">
    <location>
        <begin position="83"/>
        <end position="108"/>
    </location>
</feature>
<proteinExistence type="inferred from homology"/>
<feature type="transmembrane region" description="Helical" evidence="7">
    <location>
        <begin position="43"/>
        <end position="63"/>
    </location>
</feature>
<feature type="compositionally biased region" description="Polar residues" evidence="6">
    <location>
        <begin position="259"/>
        <end position="269"/>
    </location>
</feature>
<evidence type="ECO:0000256" key="7">
    <source>
        <dbReference type="SAM" id="Phobius"/>
    </source>
</evidence>
<gene>
    <name evidence="9" type="ORF">BJ508DRAFT_213248</name>
</gene>
<keyword evidence="10" id="KW-1185">Reference proteome</keyword>
<evidence type="ECO:0000256" key="6">
    <source>
        <dbReference type="SAM" id="MobiDB-lite"/>
    </source>
</evidence>
<organism evidence="9 10">
    <name type="scientific">Ascobolus immersus RN42</name>
    <dbReference type="NCBI Taxonomy" id="1160509"/>
    <lineage>
        <taxon>Eukaryota</taxon>
        <taxon>Fungi</taxon>
        <taxon>Dikarya</taxon>
        <taxon>Ascomycota</taxon>
        <taxon>Pezizomycotina</taxon>
        <taxon>Pezizomycetes</taxon>
        <taxon>Pezizales</taxon>
        <taxon>Ascobolaceae</taxon>
        <taxon>Ascobolus</taxon>
    </lineage>
</organism>
<dbReference type="OrthoDB" id="3934549at2759"/>
<feature type="domain" description="Rhodopsin" evidence="8">
    <location>
        <begin position="4"/>
        <end position="185"/>
    </location>
</feature>
<dbReference type="EMBL" id="ML119734">
    <property type="protein sequence ID" value="RPA76939.1"/>
    <property type="molecule type" value="Genomic_DNA"/>
</dbReference>
<accession>A0A3N4HTC1</accession>
<evidence type="ECO:0000313" key="9">
    <source>
        <dbReference type="EMBL" id="RPA76939.1"/>
    </source>
</evidence>
<protein>
    <recommendedName>
        <fullName evidence="8">Rhodopsin domain-containing protein</fullName>
    </recommendedName>
</protein>
<feature type="compositionally biased region" description="Basic and acidic residues" evidence="6">
    <location>
        <begin position="230"/>
        <end position="244"/>
    </location>
</feature>
<dbReference type="PANTHER" id="PTHR33048:SF47">
    <property type="entry name" value="INTEGRAL MEMBRANE PROTEIN-RELATED"/>
    <property type="match status" value="1"/>
</dbReference>
<keyword evidence="2 7" id="KW-0812">Transmembrane</keyword>
<evidence type="ECO:0000313" key="10">
    <source>
        <dbReference type="Proteomes" id="UP000275078"/>
    </source>
</evidence>
<feature type="transmembrane region" description="Helical" evidence="7">
    <location>
        <begin position="156"/>
        <end position="179"/>
    </location>
</feature>
<dbReference type="Proteomes" id="UP000275078">
    <property type="component" value="Unassembled WGS sequence"/>
</dbReference>
<dbReference type="GO" id="GO:0016020">
    <property type="term" value="C:membrane"/>
    <property type="evidence" value="ECO:0007669"/>
    <property type="project" value="UniProtKB-SubCell"/>
</dbReference>
<evidence type="ECO:0000256" key="2">
    <source>
        <dbReference type="ARBA" id="ARBA00022692"/>
    </source>
</evidence>
<comment type="subcellular location">
    <subcellularLocation>
        <location evidence="1">Membrane</location>
        <topology evidence="1">Multi-pass membrane protein</topology>
    </subcellularLocation>
</comment>
<dbReference type="PANTHER" id="PTHR33048">
    <property type="entry name" value="PTH11-LIKE INTEGRAL MEMBRANE PROTEIN (AFU_ORTHOLOGUE AFUA_5G11245)"/>
    <property type="match status" value="1"/>
</dbReference>
<feature type="region of interest" description="Disordered" evidence="6">
    <location>
        <begin position="230"/>
        <end position="269"/>
    </location>
</feature>
<evidence type="ECO:0000256" key="5">
    <source>
        <dbReference type="ARBA" id="ARBA00038359"/>
    </source>
</evidence>
<feature type="transmembrane region" description="Helical" evidence="7">
    <location>
        <begin position="120"/>
        <end position="144"/>
    </location>
</feature>